<dbReference type="Pfam" id="PF12787">
    <property type="entry name" value="EcsC"/>
    <property type="match status" value="1"/>
</dbReference>
<name>W5II60_SCAIO</name>
<dbReference type="AlphaFoldDB" id="W5II60"/>
<evidence type="ECO:0000313" key="3">
    <source>
        <dbReference type="Proteomes" id="UP000005777"/>
    </source>
</evidence>
<dbReference type="InterPro" id="IPR024787">
    <property type="entry name" value="EcsC"/>
</dbReference>
<reference evidence="2 3" key="1">
    <citation type="submission" date="2012-01" db="EMBL/GenBank/DDBJ databases">
        <title>The Genome Sequence of Scardovia inopinata F0304.</title>
        <authorList>
            <consortium name="The Broad Institute Genome Sequencing Platform"/>
            <person name="Earl A."/>
            <person name="Ward D."/>
            <person name="Feldgarden M."/>
            <person name="Gevers D."/>
            <person name="Izard J."/>
            <person name="Baranova O.V."/>
            <person name="Blanton J.M."/>
            <person name="Tanner A.C."/>
            <person name="Dewhirst F.E."/>
            <person name="Young S.K."/>
            <person name="Zeng Q."/>
            <person name="Gargeya S."/>
            <person name="Fitzgerald M."/>
            <person name="Haas B."/>
            <person name="Abouelleil A."/>
            <person name="Alvarado L."/>
            <person name="Arachchi H.M."/>
            <person name="Berlin A."/>
            <person name="Chapman S.B."/>
            <person name="Gearin G."/>
            <person name="Goldberg J."/>
            <person name="Griggs A."/>
            <person name="Gujja S."/>
            <person name="Hansen M."/>
            <person name="Heiman D."/>
            <person name="Howarth C."/>
            <person name="Larimer J."/>
            <person name="Lui A."/>
            <person name="MacDonald P.J."/>
            <person name="McCowen C."/>
            <person name="Montmayeur A."/>
            <person name="Murphy C."/>
            <person name="Neiman D."/>
            <person name="Pearson M."/>
            <person name="Priest M."/>
            <person name="Roberts A."/>
            <person name="Saif S."/>
            <person name="Shea T."/>
            <person name="Sisk P."/>
            <person name="Stolte C."/>
            <person name="Sykes S."/>
            <person name="Wortman J."/>
            <person name="Nusbaum C."/>
            <person name="Birren B."/>
        </authorList>
    </citation>
    <scope>NUCLEOTIDE SEQUENCE [LARGE SCALE GENOMIC DNA]</scope>
    <source>
        <strain evidence="2 3">F0304</strain>
    </source>
</reference>
<keyword evidence="1" id="KW-1133">Transmembrane helix</keyword>
<protein>
    <recommendedName>
        <fullName evidence="4">EcsC protein family protein</fullName>
    </recommendedName>
</protein>
<evidence type="ECO:0008006" key="4">
    <source>
        <dbReference type="Google" id="ProtNLM"/>
    </source>
</evidence>
<proteinExistence type="predicted"/>
<gene>
    <name evidence="2" type="ORF">HMPREF9020_00169</name>
</gene>
<evidence type="ECO:0000256" key="1">
    <source>
        <dbReference type="SAM" id="Phobius"/>
    </source>
</evidence>
<dbReference type="HOGENOM" id="CLU_1276867_0_0_11"/>
<evidence type="ECO:0000313" key="2">
    <source>
        <dbReference type="EMBL" id="EFG26550.1"/>
    </source>
</evidence>
<comment type="caution">
    <text evidence="2">The sequence shown here is derived from an EMBL/GenBank/DDBJ whole genome shotgun (WGS) entry which is preliminary data.</text>
</comment>
<dbReference type="eggNOG" id="ENOG5030I5M">
    <property type="taxonomic scope" value="Bacteria"/>
</dbReference>
<keyword evidence="3" id="KW-1185">Reference proteome</keyword>
<dbReference type="PANTHER" id="PTHR41260:SF1">
    <property type="entry name" value="PROTEIN ECSC"/>
    <property type="match status" value="1"/>
</dbReference>
<keyword evidence="1" id="KW-0812">Transmembrane</keyword>
<dbReference type="EMBL" id="ADCX01000002">
    <property type="protein sequence ID" value="EFG26550.1"/>
    <property type="molecule type" value="Genomic_DNA"/>
</dbReference>
<dbReference type="Proteomes" id="UP000005777">
    <property type="component" value="Unassembled WGS sequence"/>
</dbReference>
<keyword evidence="1" id="KW-0472">Membrane</keyword>
<dbReference type="PANTHER" id="PTHR41260">
    <property type="entry name" value="PROTEIN ECSC"/>
    <property type="match status" value="1"/>
</dbReference>
<dbReference type="RefSeq" id="WP_006292511.1">
    <property type="nucleotide sequence ID" value="NZ_GG770225.1"/>
</dbReference>
<organism evidence="2 3">
    <name type="scientific">Scardovia inopinata F0304</name>
    <dbReference type="NCBI Taxonomy" id="641146"/>
    <lineage>
        <taxon>Bacteria</taxon>
        <taxon>Bacillati</taxon>
        <taxon>Actinomycetota</taxon>
        <taxon>Actinomycetes</taxon>
        <taxon>Bifidobacteriales</taxon>
        <taxon>Bifidobacteriaceae</taxon>
        <taxon>Scardovia</taxon>
    </lineage>
</organism>
<accession>W5II60</accession>
<sequence>MNASQKNQHLALAAVEGGAFGAMNFVGIPLSIAVSTLLYYRAVQAIALQYGYDAVDDPDEMVIANEIFKSSMSPQDSTGTSSLSTTLAKVLALSEVQVVKDLSKKTWVQFADNAVGLLILQMRALANAAAKKALEKAGKQGLEKSLFRSTFTQIGKHLTKKSVGKMVPFVGAALGAAFDTAQMVTICDYADVFYQRRFLLEKGARIRGLSDSEQGK</sequence>
<feature type="transmembrane region" description="Helical" evidence="1">
    <location>
        <begin position="20"/>
        <end position="40"/>
    </location>
</feature>